<feature type="repeat" description="ANK" evidence="3">
    <location>
        <begin position="183"/>
        <end position="206"/>
    </location>
</feature>
<evidence type="ECO:0000313" key="5">
    <source>
        <dbReference type="Proteomes" id="UP001470230"/>
    </source>
</evidence>
<dbReference type="PANTHER" id="PTHR24198:SF165">
    <property type="entry name" value="ANKYRIN REPEAT-CONTAINING PROTEIN-RELATED"/>
    <property type="match status" value="1"/>
</dbReference>
<dbReference type="Gene3D" id="1.25.40.20">
    <property type="entry name" value="Ankyrin repeat-containing domain"/>
    <property type="match status" value="4"/>
</dbReference>
<sequence length="814" mass="93416">MVPLKLLNISIIKTPLFESIKNGNIEITDLLLSHPKIDVNILSVDITDRFAKQFPSAILTSNIWDSSPFFTSSSAFISPYFNGSLTPSEWKKTALYLAIEKGEISIIKKLLEKEAINVNLAAEHKEPGMFSDTKKTPLFLAVEKSAYETIGLLLSNPNIDVNEYSTTYNDNNILFDSRSKYQDTSSPLHLAIKKSDIDSIKLLLNHPNIDVNLLNKENDCEKTPLFLAVEKGDREIVNLLLSHPKANANQESKIRNNAISFPNKYGKEVVEYYGNIYYNWMTPLYLAVEKEDEEMVQLLINNEKVDINKTMKTDSKIMNKTALHRAIEVGNQSILRLLLKNDFIDCGCKLIYHSLINTAQYKVKDKYVELSLLCFAIKNGNLETIRTLIEESTIFLNDKSFIEKTIEIVDDDLSLRPENIVKEEIDPILCAIKSNKKDVLQYLLTIPQIDFNCYSKSSNEDLSFDQNTCISSKTSKKLNALQNMTYNIGLIGNKEYNDMNKKKKKVVPNFIEFITMLVDNPRVDINASYYTKITKKKEIFKNNEWVVSTKNKKTFENTAFSFAVEKGFLEVIDILLRHKKIDINRLLNGICENIDKKKKEKSIEKDRYSALHLALFTKKPRAVQKLVDQRNLNINSIYSAELKIAKDKKQTTIKKITKSSFLLAVEKEEINSINILLNSNKVDINAHWICNKNCDIEEKDALFIAIEKKNKDIVNILVNRSDFDFHFIAKNIMGNSSEEYKTHLFAAVENNQYEIAQILLENEKTDVNKKSVFIRPDQSYKKHTLYKTALHIAVEKGFYDIISLLKKYNAEILI</sequence>
<dbReference type="InterPro" id="IPR002110">
    <property type="entry name" value="Ankyrin_rpt"/>
</dbReference>
<keyword evidence="5" id="KW-1185">Reference proteome</keyword>
<name>A0ABR2GLM9_9EUKA</name>
<dbReference type="SUPFAM" id="SSF48403">
    <property type="entry name" value="Ankyrin repeat"/>
    <property type="match status" value="2"/>
</dbReference>
<keyword evidence="2 3" id="KW-0040">ANK repeat</keyword>
<comment type="caution">
    <text evidence="4">The sequence shown here is derived from an EMBL/GenBank/DDBJ whole genome shotgun (WGS) entry which is preliminary data.</text>
</comment>
<dbReference type="Proteomes" id="UP001470230">
    <property type="component" value="Unassembled WGS sequence"/>
</dbReference>
<dbReference type="SMART" id="SM00248">
    <property type="entry name" value="ANK"/>
    <property type="match status" value="15"/>
</dbReference>
<accession>A0ABR2GLM9</accession>
<evidence type="ECO:0000256" key="2">
    <source>
        <dbReference type="ARBA" id="ARBA00023043"/>
    </source>
</evidence>
<evidence type="ECO:0008006" key="6">
    <source>
        <dbReference type="Google" id="ProtNLM"/>
    </source>
</evidence>
<keyword evidence="1" id="KW-0677">Repeat</keyword>
<reference evidence="4 5" key="1">
    <citation type="submission" date="2024-04" db="EMBL/GenBank/DDBJ databases">
        <title>Tritrichomonas musculus Genome.</title>
        <authorList>
            <person name="Alves-Ferreira E."/>
            <person name="Grigg M."/>
            <person name="Lorenzi H."/>
            <person name="Galac M."/>
        </authorList>
    </citation>
    <scope>NUCLEOTIDE SEQUENCE [LARGE SCALE GENOMIC DNA]</scope>
    <source>
        <strain evidence="4 5">EAF2021</strain>
    </source>
</reference>
<organism evidence="4 5">
    <name type="scientific">Tritrichomonas musculus</name>
    <dbReference type="NCBI Taxonomy" id="1915356"/>
    <lineage>
        <taxon>Eukaryota</taxon>
        <taxon>Metamonada</taxon>
        <taxon>Parabasalia</taxon>
        <taxon>Tritrichomonadida</taxon>
        <taxon>Tritrichomonadidae</taxon>
        <taxon>Tritrichomonas</taxon>
    </lineage>
</organism>
<proteinExistence type="predicted"/>
<dbReference type="PANTHER" id="PTHR24198">
    <property type="entry name" value="ANKYRIN REPEAT AND PROTEIN KINASE DOMAIN-CONTAINING PROTEIN"/>
    <property type="match status" value="1"/>
</dbReference>
<evidence type="ECO:0000256" key="3">
    <source>
        <dbReference type="PROSITE-ProRule" id="PRU00023"/>
    </source>
</evidence>
<dbReference type="PROSITE" id="PS50297">
    <property type="entry name" value="ANK_REP_REGION"/>
    <property type="match status" value="1"/>
</dbReference>
<evidence type="ECO:0000313" key="4">
    <source>
        <dbReference type="EMBL" id="KAK8834829.1"/>
    </source>
</evidence>
<dbReference type="EMBL" id="JAPFFF010000290">
    <property type="protein sequence ID" value="KAK8834829.1"/>
    <property type="molecule type" value="Genomic_DNA"/>
</dbReference>
<evidence type="ECO:0000256" key="1">
    <source>
        <dbReference type="ARBA" id="ARBA00022737"/>
    </source>
</evidence>
<dbReference type="InterPro" id="IPR036770">
    <property type="entry name" value="Ankyrin_rpt-contain_sf"/>
</dbReference>
<protein>
    <recommendedName>
        <fullName evidence="6">Ankyrin</fullName>
    </recommendedName>
</protein>
<dbReference type="Pfam" id="PF12796">
    <property type="entry name" value="Ank_2"/>
    <property type="match status" value="4"/>
</dbReference>
<gene>
    <name evidence="4" type="ORF">M9Y10_021506</name>
</gene>
<dbReference type="PROSITE" id="PS50088">
    <property type="entry name" value="ANK_REPEAT"/>
    <property type="match status" value="1"/>
</dbReference>